<keyword evidence="11 16" id="KW-0573">Peptidoglycan synthesis</keyword>
<evidence type="ECO:0000256" key="10">
    <source>
        <dbReference type="ARBA" id="ARBA00022960"/>
    </source>
</evidence>
<dbReference type="InterPro" id="IPR036318">
    <property type="entry name" value="FAD-bd_PCMH-like_sf"/>
</dbReference>
<evidence type="ECO:0000256" key="16">
    <source>
        <dbReference type="HAMAP-Rule" id="MF_00037"/>
    </source>
</evidence>
<dbReference type="PANTHER" id="PTHR21071">
    <property type="entry name" value="UDP-N-ACETYLENOLPYRUVOYLGLUCOSAMINE REDUCTASE"/>
    <property type="match status" value="1"/>
</dbReference>
<dbReference type="InterPro" id="IPR036635">
    <property type="entry name" value="MurB_C_sf"/>
</dbReference>
<evidence type="ECO:0000256" key="8">
    <source>
        <dbReference type="ARBA" id="ARBA00022827"/>
    </source>
</evidence>
<comment type="catalytic activity">
    <reaction evidence="15 16">
        <text>UDP-N-acetyl-alpha-D-muramate + NADP(+) = UDP-N-acetyl-3-O-(1-carboxyvinyl)-alpha-D-glucosamine + NADPH + H(+)</text>
        <dbReference type="Rhea" id="RHEA:12248"/>
        <dbReference type="ChEBI" id="CHEBI:15378"/>
        <dbReference type="ChEBI" id="CHEBI:57783"/>
        <dbReference type="ChEBI" id="CHEBI:58349"/>
        <dbReference type="ChEBI" id="CHEBI:68483"/>
        <dbReference type="ChEBI" id="CHEBI:70757"/>
        <dbReference type="EC" id="1.3.1.98"/>
    </reaction>
</comment>
<accession>A0A2H0WRC6</accession>
<keyword evidence="14 16" id="KW-0961">Cell wall biogenesis/degradation</keyword>
<evidence type="ECO:0000256" key="5">
    <source>
        <dbReference type="ARBA" id="ARBA00022490"/>
    </source>
</evidence>
<keyword evidence="13 16" id="KW-0131">Cell cycle</keyword>
<evidence type="ECO:0000313" key="19">
    <source>
        <dbReference type="Proteomes" id="UP000231282"/>
    </source>
</evidence>
<evidence type="ECO:0000256" key="13">
    <source>
        <dbReference type="ARBA" id="ARBA00023306"/>
    </source>
</evidence>
<dbReference type="SUPFAM" id="SSF56176">
    <property type="entry name" value="FAD-binding/transporter-associated domain-like"/>
    <property type="match status" value="1"/>
</dbReference>
<comment type="subcellular location">
    <subcellularLocation>
        <location evidence="3 16">Cytoplasm</location>
    </subcellularLocation>
</comment>
<keyword evidence="12 16" id="KW-0560">Oxidoreductase</keyword>
<feature type="active site" evidence="16">
    <location>
        <position position="294"/>
    </location>
</feature>
<evidence type="ECO:0000256" key="7">
    <source>
        <dbReference type="ARBA" id="ARBA00022630"/>
    </source>
</evidence>
<dbReference type="InterPro" id="IPR016169">
    <property type="entry name" value="FAD-bd_PCMH_sub2"/>
</dbReference>
<name>A0A2H0WRC6_9BACT</name>
<comment type="similarity">
    <text evidence="16">Belongs to the MurB family.</text>
</comment>
<dbReference type="InterPro" id="IPR011601">
    <property type="entry name" value="MurB_C"/>
</dbReference>
<evidence type="ECO:0000256" key="6">
    <source>
        <dbReference type="ARBA" id="ARBA00022618"/>
    </source>
</evidence>
<dbReference type="AlphaFoldDB" id="A0A2H0WRC6"/>
<dbReference type="EMBL" id="PEZH01000023">
    <property type="protein sequence ID" value="PIS15187.1"/>
    <property type="molecule type" value="Genomic_DNA"/>
</dbReference>
<evidence type="ECO:0000259" key="17">
    <source>
        <dbReference type="PROSITE" id="PS51387"/>
    </source>
</evidence>
<dbReference type="Pfam" id="PF02873">
    <property type="entry name" value="MurB_C"/>
    <property type="match status" value="1"/>
</dbReference>
<dbReference type="SUPFAM" id="SSF56194">
    <property type="entry name" value="Uridine diphospho-N-Acetylenolpyruvylglucosamine reductase, MurB, C-terminal domain"/>
    <property type="match status" value="1"/>
</dbReference>
<feature type="active site" description="Proton donor" evidence="16">
    <location>
        <position position="224"/>
    </location>
</feature>
<dbReference type="GO" id="GO:0008360">
    <property type="term" value="P:regulation of cell shape"/>
    <property type="evidence" value="ECO:0007669"/>
    <property type="project" value="UniProtKB-KW"/>
</dbReference>
<dbReference type="InterPro" id="IPR006094">
    <property type="entry name" value="Oxid_FAD_bind_N"/>
</dbReference>
<dbReference type="GO" id="GO:0071949">
    <property type="term" value="F:FAD binding"/>
    <property type="evidence" value="ECO:0007669"/>
    <property type="project" value="InterPro"/>
</dbReference>
<comment type="caution">
    <text evidence="18">The sequence shown here is derived from an EMBL/GenBank/DDBJ whole genome shotgun (WGS) entry which is preliminary data.</text>
</comment>
<dbReference type="HAMAP" id="MF_00037">
    <property type="entry name" value="MurB"/>
    <property type="match status" value="1"/>
</dbReference>
<comment type="function">
    <text evidence="2 16">Cell wall formation.</text>
</comment>
<dbReference type="InterPro" id="IPR003170">
    <property type="entry name" value="MurB"/>
</dbReference>
<feature type="active site" evidence="16">
    <location>
        <position position="175"/>
    </location>
</feature>
<dbReference type="Gene3D" id="3.30.465.10">
    <property type="match status" value="1"/>
</dbReference>
<evidence type="ECO:0000256" key="9">
    <source>
        <dbReference type="ARBA" id="ARBA00022857"/>
    </source>
</evidence>
<feature type="domain" description="FAD-binding PCMH-type" evidence="17">
    <location>
        <begin position="32"/>
        <end position="212"/>
    </location>
</feature>
<comment type="cofactor">
    <cofactor evidence="1 16">
        <name>FAD</name>
        <dbReference type="ChEBI" id="CHEBI:57692"/>
    </cofactor>
</comment>
<keyword evidence="8 16" id="KW-0274">FAD</keyword>
<dbReference type="NCBIfam" id="NF010480">
    <property type="entry name" value="PRK13905.1"/>
    <property type="match status" value="1"/>
</dbReference>
<keyword evidence="10 16" id="KW-0133">Cell shape</keyword>
<keyword evidence="9 16" id="KW-0521">NADP</keyword>
<dbReference type="PANTHER" id="PTHR21071:SF4">
    <property type="entry name" value="UDP-N-ACETYLENOLPYRUVOYLGLUCOSAMINE REDUCTASE"/>
    <property type="match status" value="1"/>
</dbReference>
<dbReference type="Proteomes" id="UP000231282">
    <property type="component" value="Unassembled WGS sequence"/>
</dbReference>
<dbReference type="Gene3D" id="3.30.43.10">
    <property type="entry name" value="Uridine Diphospho-n-acetylenolpyruvylglucosamine Reductase, domain 2"/>
    <property type="match status" value="1"/>
</dbReference>
<evidence type="ECO:0000256" key="14">
    <source>
        <dbReference type="ARBA" id="ARBA00023316"/>
    </source>
</evidence>
<reference evidence="19" key="1">
    <citation type="submission" date="2017-09" db="EMBL/GenBank/DDBJ databases">
        <title>Depth-based differentiation of microbial function through sediment-hosted aquifers and enrichment of novel symbionts in the deep terrestrial subsurface.</title>
        <authorList>
            <person name="Probst A.J."/>
            <person name="Ladd B."/>
            <person name="Jarett J.K."/>
            <person name="Geller-Mcgrath D.E."/>
            <person name="Sieber C.M.K."/>
            <person name="Emerson J.B."/>
            <person name="Anantharaman K."/>
            <person name="Thomas B.C."/>
            <person name="Malmstrom R."/>
            <person name="Stieglmeier M."/>
            <person name="Klingl A."/>
            <person name="Woyke T."/>
            <person name="Ryan C.M."/>
            <person name="Banfield J.F."/>
        </authorList>
    </citation>
    <scope>NUCLEOTIDE SEQUENCE [LARGE SCALE GENOMIC DNA]</scope>
</reference>
<evidence type="ECO:0000256" key="1">
    <source>
        <dbReference type="ARBA" id="ARBA00001974"/>
    </source>
</evidence>
<dbReference type="Gene3D" id="3.90.78.10">
    <property type="entry name" value="UDP-N-acetylenolpyruvoylglucosamine reductase, C-terminal domain"/>
    <property type="match status" value="1"/>
</dbReference>
<sequence>MLNPKTIRQLSKILGSDRLKKNVSLASYTTFGIGGPAQLFYEAKTNKEITKAIKTVRKLKIPCFILGGGSNTLIADSGFPGLVTKIESQKIKVKNNTISAEAGVPLSKLVKVAQKYSLSGLECCVGIPGTVGGAVVGNAGAKDQWISQSIKSITILNKNGKIISFKKDYCRFGYRNSFFKKDPSKIILKTIFKLKKENPKIIKEKTRQFLEAKSNQPKEKSAGSIFKNPANDSAGRLIDATGLRGKKVGNAQISPQHANFIINLNKAKAGDVLALIKLAQNSVKEKFGVKLELEIKLIGF</sequence>
<dbReference type="UniPathway" id="UPA00219"/>
<dbReference type="PROSITE" id="PS51387">
    <property type="entry name" value="FAD_PCMH"/>
    <property type="match status" value="1"/>
</dbReference>
<protein>
    <recommendedName>
        <fullName evidence="16">UDP-N-acetylenolpyruvoylglucosamine reductase</fullName>
        <ecNumber evidence="16">1.3.1.98</ecNumber>
    </recommendedName>
    <alternativeName>
        <fullName evidence="16">UDP-N-acetylmuramate dehydrogenase</fullName>
    </alternativeName>
</protein>
<evidence type="ECO:0000256" key="11">
    <source>
        <dbReference type="ARBA" id="ARBA00022984"/>
    </source>
</evidence>
<dbReference type="InterPro" id="IPR016167">
    <property type="entry name" value="FAD-bd_PCMH_sub1"/>
</dbReference>
<evidence type="ECO:0000256" key="2">
    <source>
        <dbReference type="ARBA" id="ARBA00003921"/>
    </source>
</evidence>
<dbReference type="GO" id="GO:0009252">
    <property type="term" value="P:peptidoglycan biosynthetic process"/>
    <property type="evidence" value="ECO:0007669"/>
    <property type="project" value="UniProtKB-UniRule"/>
</dbReference>
<dbReference type="EC" id="1.3.1.98" evidence="16"/>
<dbReference type="GO" id="GO:0005829">
    <property type="term" value="C:cytosol"/>
    <property type="evidence" value="ECO:0007669"/>
    <property type="project" value="TreeGrafter"/>
</dbReference>
<evidence type="ECO:0000256" key="4">
    <source>
        <dbReference type="ARBA" id="ARBA00004752"/>
    </source>
</evidence>
<evidence type="ECO:0000256" key="3">
    <source>
        <dbReference type="ARBA" id="ARBA00004496"/>
    </source>
</evidence>
<dbReference type="GO" id="GO:0008762">
    <property type="term" value="F:UDP-N-acetylmuramate dehydrogenase activity"/>
    <property type="evidence" value="ECO:0007669"/>
    <property type="project" value="UniProtKB-UniRule"/>
</dbReference>
<evidence type="ECO:0000256" key="15">
    <source>
        <dbReference type="ARBA" id="ARBA00048914"/>
    </source>
</evidence>
<dbReference type="InterPro" id="IPR016166">
    <property type="entry name" value="FAD-bd_PCMH"/>
</dbReference>
<keyword evidence="5 16" id="KW-0963">Cytoplasm</keyword>
<gene>
    <name evidence="16" type="primary">murB</name>
    <name evidence="18" type="ORF">COT63_01350</name>
</gene>
<proteinExistence type="inferred from homology"/>
<organism evidence="18 19">
    <name type="scientific">Candidatus Shapirobacteria bacterium CG09_land_8_20_14_0_10_38_17</name>
    <dbReference type="NCBI Taxonomy" id="1974884"/>
    <lineage>
        <taxon>Bacteria</taxon>
        <taxon>Candidatus Shapironibacteriota</taxon>
    </lineage>
</organism>
<evidence type="ECO:0000256" key="12">
    <source>
        <dbReference type="ARBA" id="ARBA00023002"/>
    </source>
</evidence>
<dbReference type="GO" id="GO:0071555">
    <property type="term" value="P:cell wall organization"/>
    <property type="evidence" value="ECO:0007669"/>
    <property type="project" value="UniProtKB-KW"/>
</dbReference>
<dbReference type="NCBIfam" id="TIGR00179">
    <property type="entry name" value="murB"/>
    <property type="match status" value="1"/>
</dbReference>
<evidence type="ECO:0000313" key="18">
    <source>
        <dbReference type="EMBL" id="PIS15187.1"/>
    </source>
</evidence>
<dbReference type="Pfam" id="PF01565">
    <property type="entry name" value="FAD_binding_4"/>
    <property type="match status" value="1"/>
</dbReference>
<comment type="pathway">
    <text evidence="4 16">Cell wall biogenesis; peptidoglycan biosynthesis.</text>
</comment>
<keyword evidence="7 16" id="KW-0285">Flavoprotein</keyword>
<keyword evidence="6 16" id="KW-0132">Cell division</keyword>
<dbReference type="GO" id="GO:0051301">
    <property type="term" value="P:cell division"/>
    <property type="evidence" value="ECO:0007669"/>
    <property type="project" value="UniProtKB-KW"/>
</dbReference>